<dbReference type="EMBL" id="BMAO01006157">
    <property type="protein sequence ID" value="GFR06531.1"/>
    <property type="molecule type" value="Genomic_DNA"/>
</dbReference>
<feature type="compositionally biased region" description="Basic and acidic residues" evidence="1">
    <location>
        <begin position="69"/>
        <end position="78"/>
    </location>
</feature>
<organism evidence="2 3">
    <name type="scientific">Trichonephila clavata</name>
    <name type="common">Joro spider</name>
    <name type="synonym">Nephila clavata</name>
    <dbReference type="NCBI Taxonomy" id="2740835"/>
    <lineage>
        <taxon>Eukaryota</taxon>
        <taxon>Metazoa</taxon>
        <taxon>Ecdysozoa</taxon>
        <taxon>Arthropoda</taxon>
        <taxon>Chelicerata</taxon>
        <taxon>Arachnida</taxon>
        <taxon>Araneae</taxon>
        <taxon>Araneomorphae</taxon>
        <taxon>Entelegynae</taxon>
        <taxon>Araneoidea</taxon>
        <taxon>Nephilidae</taxon>
        <taxon>Trichonephila</taxon>
    </lineage>
</organism>
<protein>
    <submittedName>
        <fullName evidence="2">Uncharacterized protein</fullName>
    </submittedName>
</protein>
<proteinExistence type="predicted"/>
<feature type="compositionally biased region" description="Basic and acidic residues" evidence="1">
    <location>
        <begin position="100"/>
        <end position="110"/>
    </location>
</feature>
<comment type="caution">
    <text evidence="2">The sequence shown here is derived from an EMBL/GenBank/DDBJ whole genome shotgun (WGS) entry which is preliminary data.</text>
</comment>
<accession>A0A8X6JHB0</accession>
<feature type="region of interest" description="Disordered" evidence="1">
    <location>
        <begin position="69"/>
        <end position="110"/>
    </location>
</feature>
<sequence>MSVCDILVTNQRRLKTCVPPKLSVIKYVTLSLSHCVKWHDVFSPKGFSEPVQSVSQILIDFSVRADLERPKRQGRREGIQPINRPLKKERQAGGQVRPPAADKKTATLNS</sequence>
<dbReference type="AlphaFoldDB" id="A0A8X6JHB0"/>
<name>A0A8X6JHB0_TRICU</name>
<gene>
    <name evidence="2" type="ORF">TNCT_688091</name>
</gene>
<evidence type="ECO:0000313" key="2">
    <source>
        <dbReference type="EMBL" id="GFR06531.1"/>
    </source>
</evidence>
<evidence type="ECO:0000256" key="1">
    <source>
        <dbReference type="SAM" id="MobiDB-lite"/>
    </source>
</evidence>
<keyword evidence="3" id="KW-1185">Reference proteome</keyword>
<evidence type="ECO:0000313" key="3">
    <source>
        <dbReference type="Proteomes" id="UP000887116"/>
    </source>
</evidence>
<dbReference type="Proteomes" id="UP000887116">
    <property type="component" value="Unassembled WGS sequence"/>
</dbReference>
<reference evidence="2" key="1">
    <citation type="submission" date="2020-07" db="EMBL/GenBank/DDBJ databases">
        <title>Multicomponent nature underlies the extraordinary mechanical properties of spider dragline silk.</title>
        <authorList>
            <person name="Kono N."/>
            <person name="Nakamura H."/>
            <person name="Mori M."/>
            <person name="Yoshida Y."/>
            <person name="Ohtoshi R."/>
            <person name="Malay A.D."/>
            <person name="Moran D.A.P."/>
            <person name="Tomita M."/>
            <person name="Numata K."/>
            <person name="Arakawa K."/>
        </authorList>
    </citation>
    <scope>NUCLEOTIDE SEQUENCE</scope>
</reference>